<dbReference type="RefSeq" id="WP_283757755.1">
    <property type="nucleotide sequence ID" value="NZ_JAQOSQ010000006.1"/>
</dbReference>
<dbReference type="Pfam" id="PF01522">
    <property type="entry name" value="Polysacc_deac_1"/>
    <property type="match status" value="1"/>
</dbReference>
<dbReference type="CDD" id="cd10917">
    <property type="entry name" value="CE4_NodB_like_6s_7s"/>
    <property type="match status" value="1"/>
</dbReference>
<dbReference type="PROSITE" id="PS51677">
    <property type="entry name" value="NODB"/>
    <property type="match status" value="1"/>
</dbReference>
<protein>
    <submittedName>
        <fullName evidence="2">Polysaccharide deacetylase family protein</fullName>
    </submittedName>
</protein>
<proteinExistence type="predicted"/>
<dbReference type="SUPFAM" id="SSF88713">
    <property type="entry name" value="Glycoside hydrolase/deacetylase"/>
    <property type="match status" value="1"/>
</dbReference>
<dbReference type="Gene3D" id="3.20.20.370">
    <property type="entry name" value="Glycoside hydrolase/deacetylase"/>
    <property type="match status" value="1"/>
</dbReference>
<reference evidence="2 3" key="1">
    <citation type="submission" date="2023-01" db="EMBL/GenBank/DDBJ databases">
        <title>Novel diversity within Roseofilum (Cyanobacteria; Desertifilaceae) from marine benthic mats with descriptions of four novel species.</title>
        <authorList>
            <person name="Wang Y."/>
            <person name="Berthold D.E."/>
            <person name="Hu J."/>
            <person name="Lefler F.W."/>
            <person name="Laughinghouse H.D. IV."/>
        </authorList>
    </citation>
    <scope>NUCLEOTIDE SEQUENCE [LARGE SCALE GENOMIC DNA]</scope>
    <source>
        <strain evidence="2 3">BLCC-M143</strain>
    </source>
</reference>
<dbReference type="InterPro" id="IPR002509">
    <property type="entry name" value="NODB_dom"/>
</dbReference>
<dbReference type="PANTHER" id="PTHR10587">
    <property type="entry name" value="GLYCOSYL TRANSFERASE-RELATED"/>
    <property type="match status" value="1"/>
</dbReference>
<evidence type="ECO:0000313" key="3">
    <source>
        <dbReference type="Proteomes" id="UP001232992"/>
    </source>
</evidence>
<dbReference type="InterPro" id="IPR011330">
    <property type="entry name" value="Glyco_hydro/deAcase_b/a-brl"/>
</dbReference>
<dbReference type="EMBL" id="JAQOSQ010000006">
    <property type="protein sequence ID" value="MDJ1183100.1"/>
    <property type="molecule type" value="Genomic_DNA"/>
</dbReference>
<keyword evidence="3" id="KW-1185">Reference proteome</keyword>
<evidence type="ECO:0000259" key="1">
    <source>
        <dbReference type="PROSITE" id="PS51677"/>
    </source>
</evidence>
<sequence>MTYSEEFFQPSLLDMAREGNAQAIAYWMNSLLVTQGVSVRVESSANRCLNIQVDFHQPKRKDECLSLQQRLVKFLCYRLWTLNSAAIHNVRIIARQAGDRRVLWKQAVRILTPATEKLNRLVRDTPSTPSASSATLAFRLARTLLLSRATATGFILCCWGLYGQLIGSHWSGGWLGTASQTTVPVASPDIAAPEVVSPETDSAPVVPPPPPEPIFTEPSFTNISVPEKFQGQVIGKVEALAMPKVVALTFDDGPWPGTTEQVLDILEQNQIKATFFVVGQHIQNYPELLKKVAQAGHSLGNHTQHHYTHTLDRQTAAREIETTADLIFQMTGVTTKLFRPPGGNLYNGLADYAQSEGYGVMMWSADSEDYYVSTPTLIDKVLTQTTPGGIILLHDGGGDRSNTVEALPQIIAALKQQGYQFVTVPELLEIESEQTPFNETKFTEENEPSDANF</sequence>
<organism evidence="2 3">
    <name type="scientific">Roseofilum casamattae BLCC-M143</name>
    <dbReference type="NCBI Taxonomy" id="3022442"/>
    <lineage>
        <taxon>Bacteria</taxon>
        <taxon>Bacillati</taxon>
        <taxon>Cyanobacteriota</taxon>
        <taxon>Cyanophyceae</taxon>
        <taxon>Desertifilales</taxon>
        <taxon>Desertifilaceae</taxon>
        <taxon>Roseofilum</taxon>
        <taxon>Roseofilum casamattae</taxon>
    </lineage>
</organism>
<dbReference type="Proteomes" id="UP001232992">
    <property type="component" value="Unassembled WGS sequence"/>
</dbReference>
<evidence type="ECO:0000313" key="2">
    <source>
        <dbReference type="EMBL" id="MDJ1183100.1"/>
    </source>
</evidence>
<comment type="caution">
    <text evidence="2">The sequence shown here is derived from an EMBL/GenBank/DDBJ whole genome shotgun (WGS) entry which is preliminary data.</text>
</comment>
<feature type="domain" description="NodB homology" evidence="1">
    <location>
        <begin position="244"/>
        <end position="422"/>
    </location>
</feature>
<dbReference type="InterPro" id="IPR050248">
    <property type="entry name" value="Polysacc_deacetylase_ArnD"/>
</dbReference>
<accession>A0ABT7BV92</accession>
<name>A0ABT7BV92_9CYAN</name>
<gene>
    <name evidence="2" type="ORF">PMH09_07825</name>
</gene>